<proteinExistence type="predicted"/>
<dbReference type="AlphaFoldDB" id="A0A7M5XEB5"/>
<dbReference type="Pfam" id="PF16026">
    <property type="entry name" value="MIEAP"/>
    <property type="match status" value="1"/>
</dbReference>
<feature type="region of interest" description="Disordered" evidence="2">
    <location>
        <begin position="136"/>
        <end position="161"/>
    </location>
</feature>
<dbReference type="OrthoDB" id="6159177at2759"/>
<keyword evidence="1" id="KW-0175">Coiled coil</keyword>
<feature type="compositionally biased region" description="Basic and acidic residues" evidence="2">
    <location>
        <begin position="557"/>
        <end position="571"/>
    </location>
</feature>
<evidence type="ECO:0000256" key="1">
    <source>
        <dbReference type="SAM" id="Coils"/>
    </source>
</evidence>
<feature type="compositionally biased region" description="Basic and acidic residues" evidence="2">
    <location>
        <begin position="650"/>
        <end position="662"/>
    </location>
</feature>
<evidence type="ECO:0000313" key="4">
    <source>
        <dbReference type="EnsemblMetazoa" id="CLYHEMP022166.1"/>
    </source>
</evidence>
<sequence length="720" mass="82765">YSSDSKSEIHFPIGNSKKTRGFEIGEMTLYMYYLLDVGSADMRYVKYLIERKGYGDQFYKEGKECRQAMEKLMGFISADEIKNNFLIQININFKSMLNQAAQPYSTNDLSTITNILHWSKQLLSLLKDVHKDKLRKCEKRKEPEKKKQPEQEQKLETATAQDIKNSVRTVTMENSSKDLIETLRGKHEQLQSELNRERKKNCDLHEANRIAEKEASQARKIIEEKQDEIVSLRKENEDCRNRISSMMMSQEVGTTSSQNLLDINRPSIVKDKFRLLYVNEYNDVLSAWDQLSEKECSDYLLEILFDANDLCNQYANKFTGDVTNSLECIFKKMPFSANNTYKGNKHILEFIHENLKNMPHESIQEQFCKLVLQRHEKRNPELAQEKYDEMISKYIMGCVSVTWLMNCCLPPIYITKDVGEKFNKKLHTKFSGRGDYVQFYLWPCLFTSEDEFKSGLPAFAKGDVYVGKRPPSLKGKKVEEVSNKNVPVEETQCKKIKSKDVATGPGIAVRENCVAEPKIDQKKLFYSPMEEKRIVERLQSSGNDPPKDDEVIQLAEKQSKQSSKDGIKESSKSNLNDSSSSALKGTDKFAERGEKFQSEKKQELLVHYKSDEISIDPQDQSRSQHSERQNDHDEDVSDSGRSDTPTPMEIDEKPPRESKLPELYENISGIGTRKPSKSDYGKSEVKTTGTVIKTTKVTTITYSNAAKLTRPPIRSSTSRR</sequence>
<feature type="coiled-coil region" evidence="1">
    <location>
        <begin position="180"/>
        <end position="242"/>
    </location>
</feature>
<organism evidence="4 5">
    <name type="scientific">Clytia hemisphaerica</name>
    <dbReference type="NCBI Taxonomy" id="252671"/>
    <lineage>
        <taxon>Eukaryota</taxon>
        <taxon>Metazoa</taxon>
        <taxon>Cnidaria</taxon>
        <taxon>Hydrozoa</taxon>
        <taxon>Hydroidolina</taxon>
        <taxon>Leptothecata</taxon>
        <taxon>Obeliida</taxon>
        <taxon>Clytiidae</taxon>
        <taxon>Clytia</taxon>
    </lineage>
</organism>
<feature type="compositionally biased region" description="Basic and acidic residues" evidence="2">
    <location>
        <begin position="585"/>
        <end position="612"/>
    </location>
</feature>
<protein>
    <recommendedName>
        <fullName evidence="3">Mitochondria-eating protein C-terminal domain-containing protein</fullName>
    </recommendedName>
</protein>
<feature type="region of interest" description="Disordered" evidence="2">
    <location>
        <begin position="556"/>
        <end position="662"/>
    </location>
</feature>
<dbReference type="InterPro" id="IPR031981">
    <property type="entry name" value="MIEAP_C"/>
</dbReference>
<feature type="compositionally biased region" description="Basic and acidic residues" evidence="2">
    <location>
        <begin position="139"/>
        <end position="155"/>
    </location>
</feature>
<dbReference type="Proteomes" id="UP000594262">
    <property type="component" value="Unplaced"/>
</dbReference>
<keyword evidence="5" id="KW-1185">Reference proteome</keyword>
<evidence type="ECO:0000256" key="2">
    <source>
        <dbReference type="SAM" id="MobiDB-lite"/>
    </source>
</evidence>
<feature type="compositionally biased region" description="Basic and acidic residues" evidence="2">
    <location>
        <begin position="622"/>
        <end position="631"/>
    </location>
</feature>
<accession>A0A7M5XEB5</accession>
<name>A0A7M5XEB5_9CNID</name>
<evidence type="ECO:0000259" key="3">
    <source>
        <dbReference type="Pfam" id="PF16026"/>
    </source>
</evidence>
<feature type="compositionally biased region" description="Low complexity" evidence="2">
    <location>
        <begin position="572"/>
        <end position="584"/>
    </location>
</feature>
<feature type="domain" description="Mitochondria-eating protein C-terminal" evidence="3">
    <location>
        <begin position="269"/>
        <end position="448"/>
    </location>
</feature>
<reference evidence="4" key="1">
    <citation type="submission" date="2021-01" db="UniProtKB">
        <authorList>
            <consortium name="EnsemblMetazoa"/>
        </authorList>
    </citation>
    <scope>IDENTIFICATION</scope>
</reference>
<dbReference type="EnsemblMetazoa" id="CLYHEMT022166.1">
    <property type="protein sequence ID" value="CLYHEMP022166.1"/>
    <property type="gene ID" value="CLYHEMG022166"/>
</dbReference>
<evidence type="ECO:0000313" key="5">
    <source>
        <dbReference type="Proteomes" id="UP000594262"/>
    </source>
</evidence>